<dbReference type="PANTHER" id="PTHR12300:SF161">
    <property type="entry name" value="RECEPTOR EXPRESSION-ENHANCING PROTEIN"/>
    <property type="match status" value="1"/>
</dbReference>
<evidence type="ECO:0000256" key="1">
    <source>
        <dbReference type="ARBA" id="ARBA00004141"/>
    </source>
</evidence>
<organism evidence="7 8">
    <name type="scientific">Phlebotomus papatasi</name>
    <name type="common">Sandfly</name>
    <dbReference type="NCBI Taxonomy" id="29031"/>
    <lineage>
        <taxon>Eukaryota</taxon>
        <taxon>Metazoa</taxon>
        <taxon>Ecdysozoa</taxon>
        <taxon>Arthropoda</taxon>
        <taxon>Hexapoda</taxon>
        <taxon>Insecta</taxon>
        <taxon>Pterygota</taxon>
        <taxon>Neoptera</taxon>
        <taxon>Endopterygota</taxon>
        <taxon>Diptera</taxon>
        <taxon>Nematocera</taxon>
        <taxon>Psychodoidea</taxon>
        <taxon>Psychodidae</taxon>
        <taxon>Phlebotomus</taxon>
        <taxon>Phlebotomus</taxon>
    </lineage>
</organism>
<comment type="subcellular location">
    <subcellularLocation>
        <location evidence="1 6">Membrane</location>
        <topology evidence="1 6">Multi-pass membrane protein</topology>
    </subcellularLocation>
</comment>
<evidence type="ECO:0000256" key="4">
    <source>
        <dbReference type="ARBA" id="ARBA00022989"/>
    </source>
</evidence>
<keyword evidence="8" id="KW-1185">Reference proteome</keyword>
<keyword evidence="3 6" id="KW-0812">Transmembrane</keyword>
<name>A0A1B0GP47_PHLPP</name>
<feature type="transmembrane region" description="Helical" evidence="6">
    <location>
        <begin position="15"/>
        <end position="41"/>
    </location>
</feature>
<evidence type="ECO:0000313" key="8">
    <source>
        <dbReference type="Proteomes" id="UP000092462"/>
    </source>
</evidence>
<dbReference type="PANTHER" id="PTHR12300">
    <property type="entry name" value="HVA22-LIKE PROTEINS"/>
    <property type="match status" value="1"/>
</dbReference>
<comment type="similarity">
    <text evidence="2 6">Belongs to the DP1 family.</text>
</comment>
<keyword evidence="4 6" id="KW-1133">Transmembrane helix</keyword>
<dbReference type="EnsemblMetazoa" id="PPAI006468-RA">
    <property type="protein sequence ID" value="PPAI006468-PA"/>
    <property type="gene ID" value="PPAI006468"/>
</dbReference>
<dbReference type="VEuPathDB" id="VectorBase:PPAI006468"/>
<dbReference type="VEuPathDB" id="VectorBase:PPAPM1_008419"/>
<dbReference type="GO" id="GO:0016020">
    <property type="term" value="C:membrane"/>
    <property type="evidence" value="ECO:0007669"/>
    <property type="project" value="UniProtKB-SubCell"/>
</dbReference>
<feature type="transmembrane region" description="Helical" evidence="6">
    <location>
        <begin position="149"/>
        <end position="173"/>
    </location>
</feature>
<evidence type="ECO:0000256" key="5">
    <source>
        <dbReference type="ARBA" id="ARBA00023136"/>
    </source>
</evidence>
<reference evidence="7" key="1">
    <citation type="submission" date="2022-08" db="UniProtKB">
        <authorList>
            <consortium name="EnsemblMetazoa"/>
        </authorList>
    </citation>
    <scope>IDENTIFICATION</scope>
    <source>
        <strain evidence="7">Israel</strain>
    </source>
</reference>
<evidence type="ECO:0000313" key="7">
    <source>
        <dbReference type="EnsemblMetazoa" id="PPAI006468-PA"/>
    </source>
</evidence>
<accession>A0A1B0GP47</accession>
<evidence type="ECO:0000256" key="6">
    <source>
        <dbReference type="RuleBase" id="RU362006"/>
    </source>
</evidence>
<dbReference type="EMBL" id="AJVK01033111">
    <property type="status" value="NOT_ANNOTATED_CDS"/>
    <property type="molecule type" value="Genomic_DNA"/>
</dbReference>
<dbReference type="Pfam" id="PF03134">
    <property type="entry name" value="TB2_DP1_HVA22"/>
    <property type="match status" value="1"/>
</dbReference>
<proteinExistence type="inferred from homology"/>
<dbReference type="EMBL" id="AJVK01033110">
    <property type="status" value="NOT_ANNOTATED_CDS"/>
    <property type="molecule type" value="Genomic_DNA"/>
</dbReference>
<dbReference type="InterPro" id="IPR004345">
    <property type="entry name" value="TB2_DP1_HVA22"/>
</dbReference>
<evidence type="ECO:0000256" key="3">
    <source>
        <dbReference type="ARBA" id="ARBA00022692"/>
    </source>
</evidence>
<evidence type="ECO:0000256" key="2">
    <source>
        <dbReference type="ARBA" id="ARBA00008573"/>
    </source>
</evidence>
<protein>
    <recommendedName>
        <fullName evidence="6">Receptor expression-enhancing protein</fullName>
    </recommendedName>
</protein>
<sequence length="191" mass="21654">MGNVRQPVFLSDSTIVVYVSSTLILSYLGGALLCIVLELPISAIQKQMLNRNKVAEAKECIQRAINDESKPWTPLLALAESKSGVPRLYIFCEFFSGFLTSFIPFYWLLKCIFLVWCMAPIQQNGSVFLYHRFIRPFFLKHVSGAVGLFALYLMFGWAAQLLCNTVGIIYPAYISMKAKRVFHLKTIIPLN</sequence>
<dbReference type="AlphaFoldDB" id="A0A1B0GP47"/>
<dbReference type="Proteomes" id="UP000092462">
    <property type="component" value="Unassembled WGS sequence"/>
</dbReference>
<feature type="transmembrane region" description="Helical" evidence="6">
    <location>
        <begin position="88"/>
        <end position="109"/>
    </location>
</feature>
<keyword evidence="5 6" id="KW-0472">Membrane</keyword>